<name>A0A8J4R1T2_9ROSI</name>
<keyword evidence="4" id="KW-1185">Reference proteome</keyword>
<evidence type="ECO:0000256" key="1">
    <source>
        <dbReference type="SAM" id="MobiDB-lite"/>
    </source>
</evidence>
<proteinExistence type="predicted"/>
<feature type="compositionally biased region" description="Basic and acidic residues" evidence="1">
    <location>
        <begin position="36"/>
        <end position="45"/>
    </location>
</feature>
<dbReference type="Proteomes" id="UP000737018">
    <property type="component" value="Unassembled WGS sequence"/>
</dbReference>
<sequence length="64" mass="6906">MKCMLPEPSLMLVSRGLLRALLFFLAANETPSPTKEAQEGQEKKGLKGPQTHASANLTKGLVAR</sequence>
<comment type="caution">
    <text evidence="3">The sequence shown here is derived from an EMBL/GenBank/DDBJ whole genome shotgun (WGS) entry which is preliminary data.</text>
</comment>
<evidence type="ECO:0008006" key="5">
    <source>
        <dbReference type="Google" id="ProtNLM"/>
    </source>
</evidence>
<feature type="chain" id="PRO_5035203315" description="Secreted protein" evidence="2">
    <location>
        <begin position="21"/>
        <end position="64"/>
    </location>
</feature>
<keyword evidence="2" id="KW-0732">Signal</keyword>
<dbReference type="EMBL" id="JRKL02002970">
    <property type="protein sequence ID" value="KAF3956869.1"/>
    <property type="molecule type" value="Genomic_DNA"/>
</dbReference>
<evidence type="ECO:0000313" key="3">
    <source>
        <dbReference type="EMBL" id="KAF3956869.1"/>
    </source>
</evidence>
<feature type="non-terminal residue" evidence="3">
    <location>
        <position position="1"/>
    </location>
</feature>
<protein>
    <recommendedName>
        <fullName evidence="5">Secreted protein</fullName>
    </recommendedName>
</protein>
<organism evidence="3 4">
    <name type="scientific">Castanea mollissima</name>
    <name type="common">Chinese chestnut</name>
    <dbReference type="NCBI Taxonomy" id="60419"/>
    <lineage>
        <taxon>Eukaryota</taxon>
        <taxon>Viridiplantae</taxon>
        <taxon>Streptophyta</taxon>
        <taxon>Embryophyta</taxon>
        <taxon>Tracheophyta</taxon>
        <taxon>Spermatophyta</taxon>
        <taxon>Magnoliopsida</taxon>
        <taxon>eudicotyledons</taxon>
        <taxon>Gunneridae</taxon>
        <taxon>Pentapetalae</taxon>
        <taxon>rosids</taxon>
        <taxon>fabids</taxon>
        <taxon>Fagales</taxon>
        <taxon>Fagaceae</taxon>
        <taxon>Castanea</taxon>
    </lineage>
</organism>
<accession>A0A8J4R1T2</accession>
<reference evidence="3" key="1">
    <citation type="submission" date="2020-03" db="EMBL/GenBank/DDBJ databases">
        <title>Castanea mollissima Vanexum genome sequencing.</title>
        <authorList>
            <person name="Staton M."/>
        </authorList>
    </citation>
    <scope>NUCLEOTIDE SEQUENCE</scope>
    <source>
        <tissue evidence="3">Leaf</tissue>
    </source>
</reference>
<gene>
    <name evidence="3" type="ORF">CMV_018048</name>
</gene>
<feature type="region of interest" description="Disordered" evidence="1">
    <location>
        <begin position="30"/>
        <end position="64"/>
    </location>
</feature>
<dbReference type="AlphaFoldDB" id="A0A8J4R1T2"/>
<feature type="signal peptide" evidence="2">
    <location>
        <begin position="1"/>
        <end position="20"/>
    </location>
</feature>
<evidence type="ECO:0000256" key="2">
    <source>
        <dbReference type="SAM" id="SignalP"/>
    </source>
</evidence>
<evidence type="ECO:0000313" key="4">
    <source>
        <dbReference type="Proteomes" id="UP000737018"/>
    </source>
</evidence>